<evidence type="ECO:0000259" key="6">
    <source>
        <dbReference type="Pfam" id="PF00185"/>
    </source>
</evidence>
<feature type="domain" description="Aspartate/ornithine carbamoyltransferase carbamoyl-P binding" evidence="7">
    <location>
        <begin position="6"/>
        <end position="161"/>
    </location>
</feature>
<dbReference type="Gene3D" id="3.40.50.1370">
    <property type="entry name" value="Aspartate/ornithine carbamoyltransferase"/>
    <property type="match status" value="2"/>
</dbReference>
<accession>A0AAD6UDD3</accession>
<evidence type="ECO:0000259" key="7">
    <source>
        <dbReference type="Pfam" id="PF02729"/>
    </source>
</evidence>
<dbReference type="PANTHER" id="PTHR45753:SF3">
    <property type="entry name" value="ORNITHINE TRANSCARBAMYLASE, MITOCHONDRIAL"/>
    <property type="match status" value="1"/>
</dbReference>
<dbReference type="Proteomes" id="UP001222325">
    <property type="component" value="Unassembled WGS sequence"/>
</dbReference>
<dbReference type="GO" id="GO:0042450">
    <property type="term" value="P:L-arginine biosynthetic process via ornithine"/>
    <property type="evidence" value="ECO:0007669"/>
    <property type="project" value="TreeGrafter"/>
</dbReference>
<dbReference type="Pfam" id="PF02729">
    <property type="entry name" value="OTCace_N"/>
    <property type="match status" value="1"/>
</dbReference>
<dbReference type="SUPFAM" id="SSF53671">
    <property type="entry name" value="Aspartate/ornithine carbamoyltransferase"/>
    <property type="match status" value="1"/>
</dbReference>
<organism evidence="8 9">
    <name type="scientific">Mycena belliarum</name>
    <dbReference type="NCBI Taxonomy" id="1033014"/>
    <lineage>
        <taxon>Eukaryota</taxon>
        <taxon>Fungi</taxon>
        <taxon>Dikarya</taxon>
        <taxon>Basidiomycota</taxon>
        <taxon>Agaricomycotina</taxon>
        <taxon>Agaricomycetes</taxon>
        <taxon>Agaricomycetidae</taxon>
        <taxon>Agaricales</taxon>
        <taxon>Marasmiineae</taxon>
        <taxon>Mycenaceae</taxon>
        <taxon>Mycena</taxon>
    </lineage>
</organism>
<dbReference type="InterPro" id="IPR006132">
    <property type="entry name" value="Asp/Orn_carbamoyltranf_P-bd"/>
</dbReference>
<dbReference type="InterPro" id="IPR006130">
    <property type="entry name" value="Asp/Orn_carbamoylTrfase"/>
</dbReference>
<gene>
    <name evidence="8" type="ORF">B0H15DRAFT_881675</name>
</gene>
<evidence type="ECO:0000256" key="3">
    <source>
        <dbReference type="ARBA" id="ARBA00022679"/>
    </source>
</evidence>
<proteinExistence type="inferred from homology"/>
<dbReference type="GO" id="GO:0004585">
    <property type="term" value="F:ornithine carbamoyltransferase activity"/>
    <property type="evidence" value="ECO:0007669"/>
    <property type="project" value="UniProtKB-EC"/>
</dbReference>
<protein>
    <recommendedName>
        <fullName evidence="2">ornithine carbamoyltransferase</fullName>
        <ecNumber evidence="2">2.1.3.3</ecNumber>
    </recommendedName>
</protein>
<dbReference type="PRINTS" id="PR00100">
    <property type="entry name" value="AOTCASE"/>
</dbReference>
<comment type="similarity">
    <text evidence="1">Belongs to the aspartate/ornithine carbamoyltransferase superfamily. OTCase family.</text>
</comment>
<dbReference type="AlphaFoldDB" id="A0AAD6UDD3"/>
<dbReference type="GO" id="GO:0005739">
    <property type="term" value="C:mitochondrion"/>
    <property type="evidence" value="ECO:0007669"/>
    <property type="project" value="TreeGrafter"/>
</dbReference>
<evidence type="ECO:0000256" key="1">
    <source>
        <dbReference type="ARBA" id="ARBA00007805"/>
    </source>
</evidence>
<feature type="region of interest" description="Disordered" evidence="5">
    <location>
        <begin position="374"/>
        <end position="393"/>
    </location>
</feature>
<evidence type="ECO:0000313" key="8">
    <source>
        <dbReference type="EMBL" id="KAJ7094513.1"/>
    </source>
</evidence>
<dbReference type="GO" id="GO:0019240">
    <property type="term" value="P:citrulline biosynthetic process"/>
    <property type="evidence" value="ECO:0007669"/>
    <property type="project" value="TreeGrafter"/>
</dbReference>
<dbReference type="InterPro" id="IPR002292">
    <property type="entry name" value="Orn/put_carbamltrans"/>
</dbReference>
<dbReference type="GO" id="GO:0016597">
    <property type="term" value="F:amino acid binding"/>
    <property type="evidence" value="ECO:0007669"/>
    <property type="project" value="InterPro"/>
</dbReference>
<keyword evidence="3 4" id="KW-0808">Transferase</keyword>
<dbReference type="Pfam" id="PF00185">
    <property type="entry name" value="OTCace"/>
    <property type="match status" value="1"/>
</dbReference>
<keyword evidence="9" id="KW-1185">Reference proteome</keyword>
<dbReference type="PROSITE" id="PS00097">
    <property type="entry name" value="CARBAMOYLTRANSFERASE"/>
    <property type="match status" value="1"/>
</dbReference>
<sequence>MAGPPHLLTLADLTVPQIKRLLNHSALLKHSATPWLAPHGSLSYKRASTLRLPSQSLFNKTIAMLFSKRSTRTRLAAETSATLLGGRALFLGKEDIQLGVNESPRDSARVIGGMCQGIFARVGEHSEIEELAKYSPVPVINALSSLWHPTQILADLMTLHEHAALFATPESEADAEKQENEKPKERKPDPRHTTPTLPALRPLTIAYVGDSANVLHDMLVTFPRLGHKMRVATPADPQYRAPAPVWDRVVELGCDKDIWWGEDPKEAVRGADVVITDTWISMGQEAEAEQRLKDFQGYQVTEELCREGGANPDWKFMHCLPRKKNEVDDEVFYGPRSLVFPEADNRKWTIMALFDIIIGKWDLDGDGSSTWFKRKEKKEKVAKEAEEEPQDSQ</sequence>
<dbReference type="PANTHER" id="PTHR45753">
    <property type="entry name" value="ORNITHINE CARBAMOYLTRANSFERASE, MITOCHONDRIAL"/>
    <property type="match status" value="1"/>
</dbReference>
<comment type="caution">
    <text evidence="8">The sequence shown here is derived from an EMBL/GenBank/DDBJ whole genome shotgun (WGS) entry which is preliminary data.</text>
</comment>
<evidence type="ECO:0000256" key="2">
    <source>
        <dbReference type="ARBA" id="ARBA00013007"/>
    </source>
</evidence>
<dbReference type="NCBIfam" id="TIGR00658">
    <property type="entry name" value="orni_carb_tr"/>
    <property type="match status" value="1"/>
</dbReference>
<evidence type="ECO:0000313" key="9">
    <source>
        <dbReference type="Proteomes" id="UP001222325"/>
    </source>
</evidence>
<dbReference type="InterPro" id="IPR036901">
    <property type="entry name" value="Asp/Orn_carbamoylTrfase_sf"/>
</dbReference>
<dbReference type="PRINTS" id="PR00102">
    <property type="entry name" value="OTCASE"/>
</dbReference>
<dbReference type="InterPro" id="IPR006131">
    <property type="entry name" value="Asp_carbamoyltransf_Asp/Orn-bd"/>
</dbReference>
<reference evidence="8" key="1">
    <citation type="submission" date="2023-03" db="EMBL/GenBank/DDBJ databases">
        <title>Massive genome expansion in bonnet fungi (Mycena s.s.) driven by repeated elements and novel gene families across ecological guilds.</title>
        <authorList>
            <consortium name="Lawrence Berkeley National Laboratory"/>
            <person name="Harder C.B."/>
            <person name="Miyauchi S."/>
            <person name="Viragh M."/>
            <person name="Kuo A."/>
            <person name="Thoen E."/>
            <person name="Andreopoulos B."/>
            <person name="Lu D."/>
            <person name="Skrede I."/>
            <person name="Drula E."/>
            <person name="Henrissat B."/>
            <person name="Morin E."/>
            <person name="Kohler A."/>
            <person name="Barry K."/>
            <person name="LaButti K."/>
            <person name="Morin E."/>
            <person name="Salamov A."/>
            <person name="Lipzen A."/>
            <person name="Mereny Z."/>
            <person name="Hegedus B."/>
            <person name="Baldrian P."/>
            <person name="Stursova M."/>
            <person name="Weitz H."/>
            <person name="Taylor A."/>
            <person name="Grigoriev I.V."/>
            <person name="Nagy L.G."/>
            <person name="Martin F."/>
            <person name="Kauserud H."/>
        </authorList>
    </citation>
    <scope>NUCLEOTIDE SEQUENCE</scope>
    <source>
        <strain evidence="8">CBHHK173m</strain>
    </source>
</reference>
<feature type="region of interest" description="Disordered" evidence="5">
    <location>
        <begin position="167"/>
        <end position="197"/>
    </location>
</feature>
<feature type="compositionally biased region" description="Basic and acidic residues" evidence="5">
    <location>
        <begin position="174"/>
        <end position="192"/>
    </location>
</feature>
<name>A0AAD6UDD3_9AGAR</name>
<evidence type="ECO:0000256" key="4">
    <source>
        <dbReference type="RuleBase" id="RU003634"/>
    </source>
</evidence>
<evidence type="ECO:0000256" key="5">
    <source>
        <dbReference type="SAM" id="MobiDB-lite"/>
    </source>
</evidence>
<dbReference type="EC" id="2.1.3.3" evidence="2"/>
<dbReference type="EMBL" id="JARJCN010000014">
    <property type="protein sequence ID" value="KAJ7094513.1"/>
    <property type="molecule type" value="Genomic_DNA"/>
</dbReference>
<feature type="domain" description="Aspartate/ornithine carbamoyltransferase Asp/Orn-binding" evidence="6">
    <location>
        <begin position="203"/>
        <end position="355"/>
    </location>
</feature>